<dbReference type="GO" id="GO:0016705">
    <property type="term" value="F:oxidoreductase activity, acting on paired donors, with incorporation or reduction of molecular oxygen"/>
    <property type="evidence" value="ECO:0007669"/>
    <property type="project" value="InterPro"/>
</dbReference>
<dbReference type="InterPro" id="IPR036396">
    <property type="entry name" value="Cyt_P450_sf"/>
</dbReference>
<dbReference type="GO" id="GO:0004497">
    <property type="term" value="F:monooxygenase activity"/>
    <property type="evidence" value="ECO:0007669"/>
    <property type="project" value="UniProtKB-KW"/>
</dbReference>
<dbReference type="Gene3D" id="1.10.630.10">
    <property type="entry name" value="Cytochrome P450"/>
    <property type="match status" value="1"/>
</dbReference>
<feature type="transmembrane region" description="Helical" evidence="9">
    <location>
        <begin position="6"/>
        <end position="23"/>
    </location>
</feature>
<comment type="caution">
    <text evidence="10">The sequence shown here is derived from an EMBL/GenBank/DDBJ whole genome shotgun (WGS) entry which is preliminary data.</text>
</comment>
<dbReference type="SUPFAM" id="SSF48264">
    <property type="entry name" value="Cytochrome P450"/>
    <property type="match status" value="1"/>
</dbReference>
<dbReference type="Proteomes" id="UP001346149">
    <property type="component" value="Unassembled WGS sequence"/>
</dbReference>
<keyword evidence="9" id="KW-1133">Transmembrane helix</keyword>
<evidence type="ECO:0000256" key="4">
    <source>
        <dbReference type="ARBA" id="ARBA00022723"/>
    </source>
</evidence>
<protein>
    <submittedName>
        <fullName evidence="10">Uncharacterized protein</fullName>
    </submittedName>
</protein>
<evidence type="ECO:0000256" key="1">
    <source>
        <dbReference type="ARBA" id="ARBA00001971"/>
    </source>
</evidence>
<evidence type="ECO:0000256" key="8">
    <source>
        <dbReference type="SAM" id="MobiDB-lite"/>
    </source>
</evidence>
<evidence type="ECO:0000313" key="11">
    <source>
        <dbReference type="Proteomes" id="UP001346149"/>
    </source>
</evidence>
<proteinExistence type="inferred from homology"/>
<gene>
    <name evidence="10" type="ORF">SAY86_010479</name>
</gene>
<evidence type="ECO:0000256" key="3">
    <source>
        <dbReference type="ARBA" id="ARBA00022617"/>
    </source>
</evidence>
<accession>A0AAN7R485</accession>
<feature type="compositionally biased region" description="Low complexity" evidence="8">
    <location>
        <begin position="185"/>
        <end position="215"/>
    </location>
</feature>
<dbReference type="EMBL" id="JAXQNO010000012">
    <property type="protein sequence ID" value="KAK4786646.1"/>
    <property type="molecule type" value="Genomic_DNA"/>
</dbReference>
<dbReference type="PANTHER" id="PTHR24296">
    <property type="entry name" value="CYTOCHROME P450"/>
    <property type="match status" value="1"/>
</dbReference>
<reference evidence="10 11" key="1">
    <citation type="journal article" date="2023" name="Hortic Res">
        <title>Pangenome of water caltrop reveals structural variations and asymmetric subgenome divergence after allopolyploidization.</title>
        <authorList>
            <person name="Zhang X."/>
            <person name="Chen Y."/>
            <person name="Wang L."/>
            <person name="Yuan Y."/>
            <person name="Fang M."/>
            <person name="Shi L."/>
            <person name="Lu R."/>
            <person name="Comes H.P."/>
            <person name="Ma Y."/>
            <person name="Chen Y."/>
            <person name="Huang G."/>
            <person name="Zhou Y."/>
            <person name="Zheng Z."/>
            <person name="Qiu Y."/>
        </authorList>
    </citation>
    <scope>NUCLEOTIDE SEQUENCE [LARGE SCALE GENOMIC DNA]</scope>
    <source>
        <strain evidence="10">F231</strain>
    </source>
</reference>
<keyword evidence="9" id="KW-0472">Membrane</keyword>
<name>A0AAN7R485_TRANT</name>
<dbReference type="GO" id="GO:0005506">
    <property type="term" value="F:iron ion binding"/>
    <property type="evidence" value="ECO:0007669"/>
    <property type="project" value="InterPro"/>
</dbReference>
<feature type="compositionally biased region" description="Basic and acidic residues" evidence="8">
    <location>
        <begin position="175"/>
        <end position="184"/>
    </location>
</feature>
<dbReference type="GO" id="GO:0020037">
    <property type="term" value="F:heme binding"/>
    <property type="evidence" value="ECO:0007669"/>
    <property type="project" value="InterPro"/>
</dbReference>
<feature type="region of interest" description="Disordered" evidence="8">
    <location>
        <begin position="166"/>
        <end position="228"/>
    </location>
</feature>
<organism evidence="10 11">
    <name type="scientific">Trapa natans</name>
    <name type="common">Water chestnut</name>
    <dbReference type="NCBI Taxonomy" id="22666"/>
    <lineage>
        <taxon>Eukaryota</taxon>
        <taxon>Viridiplantae</taxon>
        <taxon>Streptophyta</taxon>
        <taxon>Embryophyta</taxon>
        <taxon>Tracheophyta</taxon>
        <taxon>Spermatophyta</taxon>
        <taxon>Magnoliopsida</taxon>
        <taxon>eudicotyledons</taxon>
        <taxon>Gunneridae</taxon>
        <taxon>Pentapetalae</taxon>
        <taxon>rosids</taxon>
        <taxon>malvids</taxon>
        <taxon>Myrtales</taxon>
        <taxon>Lythraceae</taxon>
        <taxon>Trapa</taxon>
    </lineage>
</organism>
<sequence>MDLFSLQSVILLFLTFLYFYFFFSSSYSGKKSTGTDGRGAGGGRGIKNYPILGSLPDFFKNRSRFLDWTTGILASTPTNTLLFVRPGASNGIITANPANVEHILKTRFENYPKGERFIVLLGDFLGKGIFNSDGELWRIQRKTASYEFNSRSLRNFIVENVRWSSGAGLSPSSKRRPDLVERSTSRTSSSGSLSTTSASSPSTLTPAASLATEPAGASSCWRSRRPPS</sequence>
<dbReference type="AlphaFoldDB" id="A0AAN7R485"/>
<comment type="similarity">
    <text evidence="2">Belongs to the cytochrome P450 family.</text>
</comment>
<keyword evidence="9" id="KW-0812">Transmembrane</keyword>
<keyword evidence="3" id="KW-0349">Heme</keyword>
<keyword evidence="4" id="KW-0479">Metal-binding</keyword>
<keyword evidence="6" id="KW-0408">Iron</keyword>
<evidence type="ECO:0000256" key="5">
    <source>
        <dbReference type="ARBA" id="ARBA00023002"/>
    </source>
</evidence>
<evidence type="ECO:0000256" key="6">
    <source>
        <dbReference type="ARBA" id="ARBA00023004"/>
    </source>
</evidence>
<evidence type="ECO:0000256" key="9">
    <source>
        <dbReference type="SAM" id="Phobius"/>
    </source>
</evidence>
<keyword evidence="11" id="KW-1185">Reference proteome</keyword>
<evidence type="ECO:0000256" key="7">
    <source>
        <dbReference type="ARBA" id="ARBA00023033"/>
    </source>
</evidence>
<evidence type="ECO:0000256" key="2">
    <source>
        <dbReference type="ARBA" id="ARBA00010617"/>
    </source>
</evidence>
<keyword evidence="7" id="KW-0503">Monooxygenase</keyword>
<comment type="cofactor">
    <cofactor evidence="1">
        <name>heme</name>
        <dbReference type="ChEBI" id="CHEBI:30413"/>
    </cofactor>
</comment>
<keyword evidence="5" id="KW-0560">Oxidoreductase</keyword>
<evidence type="ECO:0000313" key="10">
    <source>
        <dbReference type="EMBL" id="KAK4786646.1"/>
    </source>
</evidence>